<dbReference type="InterPro" id="IPR001005">
    <property type="entry name" value="SANT/Myb"/>
</dbReference>
<dbReference type="Proteomes" id="UP000013827">
    <property type="component" value="Unassembled WGS sequence"/>
</dbReference>
<dbReference type="AlphaFoldDB" id="A0A0D3K4X8"/>
<evidence type="ECO:0000259" key="2">
    <source>
        <dbReference type="PROSITE" id="PS50090"/>
    </source>
</evidence>
<dbReference type="SMART" id="SM00717">
    <property type="entry name" value="SANT"/>
    <property type="match status" value="1"/>
</dbReference>
<feature type="domain" description="HTH myb-type" evidence="3">
    <location>
        <begin position="50"/>
        <end position="97"/>
    </location>
</feature>
<evidence type="ECO:0008006" key="6">
    <source>
        <dbReference type="Google" id="ProtNLM"/>
    </source>
</evidence>
<dbReference type="InterPro" id="IPR009057">
    <property type="entry name" value="Homeodomain-like_sf"/>
</dbReference>
<dbReference type="PROSITE" id="PS51294">
    <property type="entry name" value="HTH_MYB"/>
    <property type="match status" value="1"/>
</dbReference>
<name>A0A0D3K4X8_EMIH1</name>
<dbReference type="EnsemblProtists" id="EOD30813">
    <property type="protein sequence ID" value="EOD30813"/>
    <property type="gene ID" value="EMIHUDRAFT_232417"/>
</dbReference>
<dbReference type="PaxDb" id="2903-EOD30813"/>
<feature type="compositionally biased region" description="Polar residues" evidence="1">
    <location>
        <begin position="1"/>
        <end position="11"/>
    </location>
</feature>
<dbReference type="Gene3D" id="1.10.10.60">
    <property type="entry name" value="Homeodomain-like"/>
    <property type="match status" value="1"/>
</dbReference>
<organism evidence="4 5">
    <name type="scientific">Emiliania huxleyi (strain CCMP1516)</name>
    <dbReference type="NCBI Taxonomy" id="280463"/>
    <lineage>
        <taxon>Eukaryota</taxon>
        <taxon>Haptista</taxon>
        <taxon>Haptophyta</taxon>
        <taxon>Prymnesiophyceae</taxon>
        <taxon>Isochrysidales</taxon>
        <taxon>Noelaerhabdaceae</taxon>
        <taxon>Emiliania</taxon>
    </lineage>
</organism>
<evidence type="ECO:0000313" key="4">
    <source>
        <dbReference type="EnsemblProtists" id="EOD30813"/>
    </source>
</evidence>
<feature type="region of interest" description="Disordered" evidence="1">
    <location>
        <begin position="1"/>
        <end position="49"/>
    </location>
</feature>
<protein>
    <recommendedName>
        <fullName evidence="6">Myb-like domain-containing protein</fullName>
    </recommendedName>
</protein>
<dbReference type="CDD" id="cd00167">
    <property type="entry name" value="SANT"/>
    <property type="match status" value="1"/>
</dbReference>
<proteinExistence type="predicted"/>
<dbReference type="RefSeq" id="XP_005783242.1">
    <property type="nucleotide sequence ID" value="XM_005783185.1"/>
</dbReference>
<reference evidence="4" key="2">
    <citation type="submission" date="2024-10" db="UniProtKB">
        <authorList>
            <consortium name="EnsemblProtists"/>
        </authorList>
    </citation>
    <scope>IDENTIFICATION</scope>
</reference>
<dbReference type="PROSITE" id="PS50090">
    <property type="entry name" value="MYB_LIKE"/>
    <property type="match status" value="1"/>
</dbReference>
<reference evidence="5" key="1">
    <citation type="journal article" date="2013" name="Nature">
        <title>Pan genome of the phytoplankton Emiliania underpins its global distribution.</title>
        <authorList>
            <person name="Read B.A."/>
            <person name="Kegel J."/>
            <person name="Klute M.J."/>
            <person name="Kuo A."/>
            <person name="Lefebvre S.C."/>
            <person name="Maumus F."/>
            <person name="Mayer C."/>
            <person name="Miller J."/>
            <person name="Monier A."/>
            <person name="Salamov A."/>
            <person name="Young J."/>
            <person name="Aguilar M."/>
            <person name="Claverie J.M."/>
            <person name="Frickenhaus S."/>
            <person name="Gonzalez K."/>
            <person name="Herman E.K."/>
            <person name="Lin Y.C."/>
            <person name="Napier J."/>
            <person name="Ogata H."/>
            <person name="Sarno A.F."/>
            <person name="Shmutz J."/>
            <person name="Schroeder D."/>
            <person name="de Vargas C."/>
            <person name="Verret F."/>
            <person name="von Dassow P."/>
            <person name="Valentin K."/>
            <person name="Van de Peer Y."/>
            <person name="Wheeler G."/>
            <person name="Dacks J.B."/>
            <person name="Delwiche C.F."/>
            <person name="Dyhrman S.T."/>
            <person name="Glockner G."/>
            <person name="John U."/>
            <person name="Richards T."/>
            <person name="Worden A.Z."/>
            <person name="Zhang X."/>
            <person name="Grigoriev I.V."/>
            <person name="Allen A.E."/>
            <person name="Bidle K."/>
            <person name="Borodovsky M."/>
            <person name="Bowler C."/>
            <person name="Brownlee C."/>
            <person name="Cock J.M."/>
            <person name="Elias M."/>
            <person name="Gladyshev V.N."/>
            <person name="Groth M."/>
            <person name="Guda C."/>
            <person name="Hadaegh A."/>
            <person name="Iglesias-Rodriguez M.D."/>
            <person name="Jenkins J."/>
            <person name="Jones B.M."/>
            <person name="Lawson T."/>
            <person name="Leese F."/>
            <person name="Lindquist E."/>
            <person name="Lobanov A."/>
            <person name="Lomsadze A."/>
            <person name="Malik S.B."/>
            <person name="Marsh M.E."/>
            <person name="Mackinder L."/>
            <person name="Mock T."/>
            <person name="Mueller-Roeber B."/>
            <person name="Pagarete A."/>
            <person name="Parker M."/>
            <person name="Probert I."/>
            <person name="Quesneville H."/>
            <person name="Raines C."/>
            <person name="Rensing S.A."/>
            <person name="Riano-Pachon D.M."/>
            <person name="Richier S."/>
            <person name="Rokitta S."/>
            <person name="Shiraiwa Y."/>
            <person name="Soanes D.M."/>
            <person name="van der Giezen M."/>
            <person name="Wahlund T.M."/>
            <person name="Williams B."/>
            <person name="Wilson W."/>
            <person name="Wolfe G."/>
            <person name="Wurch L.L."/>
        </authorList>
    </citation>
    <scope>NUCLEOTIDE SEQUENCE</scope>
</reference>
<dbReference type="SUPFAM" id="SSF46689">
    <property type="entry name" value="Homeodomain-like"/>
    <property type="match status" value="1"/>
</dbReference>
<dbReference type="GeneID" id="17276087"/>
<accession>A0A0D3K4X8</accession>
<feature type="domain" description="Myb-like" evidence="2">
    <location>
        <begin position="43"/>
        <end position="93"/>
    </location>
</feature>
<evidence type="ECO:0000256" key="1">
    <source>
        <dbReference type="SAM" id="MobiDB-lite"/>
    </source>
</evidence>
<keyword evidence="5" id="KW-1185">Reference proteome</keyword>
<evidence type="ECO:0000259" key="3">
    <source>
        <dbReference type="PROSITE" id="PS51294"/>
    </source>
</evidence>
<sequence length="291" mass="30252">MEVQLSQSTKSSEARPHFPRPPLLEAQSSDSSCSIPASGEAARRGDSQVPWSAEEDALLHHLVQTLGHQWKKIAELLPGRSKSSTRNRWTRIGKAAFKAAGSARPSSQGYLCRRCGLPKKGHKRRSVSDAAVSIASRRQAMQQAPMAMGQPLHPICTPPVPAAAGSLSSLPAEIEESMLPMFNSQRQTGTGTGGQHPVGVQTSFDSSHFLAPARPAVVAIPVQQGVWASTSGGTGLAGVAPTPACFAAPAASTAVGAPAHAPRAHAWVDAFLSLGMLAAESEATACEPPPG</sequence>
<dbReference type="HOGENOM" id="CLU_957914_0_0_1"/>
<feature type="compositionally biased region" description="Polar residues" evidence="1">
    <location>
        <begin position="26"/>
        <end position="35"/>
    </location>
</feature>
<evidence type="ECO:0000313" key="5">
    <source>
        <dbReference type="Proteomes" id="UP000013827"/>
    </source>
</evidence>
<dbReference type="Pfam" id="PF00249">
    <property type="entry name" value="Myb_DNA-binding"/>
    <property type="match status" value="1"/>
</dbReference>
<dbReference type="KEGG" id="ehx:EMIHUDRAFT_232417"/>
<dbReference type="InterPro" id="IPR017930">
    <property type="entry name" value="Myb_dom"/>
</dbReference>